<evidence type="ECO:0000256" key="4">
    <source>
        <dbReference type="ARBA" id="ARBA00022692"/>
    </source>
</evidence>
<dbReference type="Pfam" id="PF13715">
    <property type="entry name" value="CarbopepD_reg_2"/>
    <property type="match status" value="1"/>
</dbReference>
<keyword evidence="6 7" id="KW-0998">Cell outer membrane</keyword>
<dbReference type="InterPro" id="IPR037066">
    <property type="entry name" value="Plug_dom_sf"/>
</dbReference>
<comment type="similarity">
    <text evidence="7">Belongs to the TonB-dependent receptor family.</text>
</comment>
<evidence type="ECO:0000256" key="2">
    <source>
        <dbReference type="ARBA" id="ARBA00022448"/>
    </source>
</evidence>
<dbReference type="InterPro" id="IPR008969">
    <property type="entry name" value="CarboxyPept-like_regulatory"/>
</dbReference>
<dbReference type="InterPro" id="IPR036942">
    <property type="entry name" value="Beta-barrel_TonB_sf"/>
</dbReference>
<dbReference type="PROSITE" id="PS52016">
    <property type="entry name" value="TONB_DEPENDENT_REC_3"/>
    <property type="match status" value="1"/>
</dbReference>
<dbReference type="Pfam" id="PF07715">
    <property type="entry name" value="Plug"/>
    <property type="match status" value="1"/>
</dbReference>
<dbReference type="SUPFAM" id="SSF49464">
    <property type="entry name" value="Carboxypeptidase regulatory domain-like"/>
    <property type="match status" value="1"/>
</dbReference>
<dbReference type="SUPFAM" id="SSF56935">
    <property type="entry name" value="Porins"/>
    <property type="match status" value="1"/>
</dbReference>
<feature type="domain" description="Secretin/TonB short N-terminal" evidence="8">
    <location>
        <begin position="85"/>
        <end position="136"/>
    </location>
</feature>
<comment type="caution">
    <text evidence="9">The sequence shown here is derived from an EMBL/GenBank/DDBJ whole genome shotgun (WGS) entry which is preliminary data.</text>
</comment>
<dbReference type="FunFam" id="2.170.130.10:FF:000003">
    <property type="entry name" value="SusC/RagA family TonB-linked outer membrane protein"/>
    <property type="match status" value="1"/>
</dbReference>
<dbReference type="InterPro" id="IPR011662">
    <property type="entry name" value="Secretin/TonB_short_N"/>
</dbReference>
<dbReference type="Pfam" id="PF07660">
    <property type="entry name" value="STN"/>
    <property type="match status" value="1"/>
</dbReference>
<keyword evidence="2 7" id="KW-0813">Transport</keyword>
<dbReference type="FunFam" id="2.60.40.1120:FF:000003">
    <property type="entry name" value="Outer membrane protein Omp121"/>
    <property type="match status" value="1"/>
</dbReference>
<dbReference type="InterPro" id="IPR039426">
    <property type="entry name" value="TonB-dep_rcpt-like"/>
</dbReference>
<keyword evidence="4 7" id="KW-0812">Transmembrane</keyword>
<dbReference type="InterPro" id="IPR012910">
    <property type="entry name" value="Plug_dom"/>
</dbReference>
<keyword evidence="5 7" id="KW-0472">Membrane</keyword>
<evidence type="ECO:0000256" key="5">
    <source>
        <dbReference type="ARBA" id="ARBA00023136"/>
    </source>
</evidence>
<dbReference type="GO" id="GO:0009279">
    <property type="term" value="C:cell outer membrane"/>
    <property type="evidence" value="ECO:0007669"/>
    <property type="project" value="UniProtKB-SubCell"/>
</dbReference>
<evidence type="ECO:0000256" key="7">
    <source>
        <dbReference type="PROSITE-ProRule" id="PRU01360"/>
    </source>
</evidence>
<dbReference type="OrthoDB" id="9768177at2"/>
<evidence type="ECO:0000256" key="1">
    <source>
        <dbReference type="ARBA" id="ARBA00004571"/>
    </source>
</evidence>
<dbReference type="Gene3D" id="2.60.40.1120">
    <property type="entry name" value="Carboxypeptidase-like, regulatory domain"/>
    <property type="match status" value="1"/>
</dbReference>
<dbReference type="NCBIfam" id="TIGR04057">
    <property type="entry name" value="SusC_RagA_signa"/>
    <property type="match status" value="1"/>
</dbReference>
<evidence type="ECO:0000256" key="6">
    <source>
        <dbReference type="ARBA" id="ARBA00023237"/>
    </source>
</evidence>
<evidence type="ECO:0000313" key="9">
    <source>
        <dbReference type="EMBL" id="TCC87412.1"/>
    </source>
</evidence>
<accession>A0A4R0MML2</accession>
<reference evidence="9 10" key="1">
    <citation type="submission" date="2019-02" db="EMBL/GenBank/DDBJ databases">
        <title>Pedobacter sp. RP-3-8 sp. nov., isolated from Arctic soil.</title>
        <authorList>
            <person name="Dahal R.H."/>
        </authorList>
    </citation>
    <scope>NUCLEOTIDE SEQUENCE [LARGE SCALE GENOMIC DNA]</scope>
    <source>
        <strain evidence="9 10">RP-3-8</strain>
    </source>
</reference>
<evidence type="ECO:0000259" key="8">
    <source>
        <dbReference type="SMART" id="SM00965"/>
    </source>
</evidence>
<sequence>MKFYIKSLCRPPACAATFLWMMKPLQRIDPTIKRQIIMRVKLIVVLLTTTILHLSASTYSQSVTLRYSNATLVNVFKEIRMQTGYDFFYSDKLMSDAKPVNLNLSNVSLDKALMICFKDQPLSYRIENKTVIVKEKEISIVDKVLGYFSVADVRGRVLDEQGLPLIGVSVKVKGSALGVSTNANGEFSLKLPKGDETLVFSYIGYQSKEVAVNNSPVINVTLLEAKKGLDEVIVVGFGTQKKRNVIGAVAQINSEDLKQMPTMNITNMLSGRLPGITTLQQSGRPGADDATLRIRGTSSYQGSQGPIAIVDGVERPFAQLDPNEIESISILKDAVALSVYGLQAANGIILVTTKRGKAQQPSISYDGAVMVNSNTRFPKFLDGPDYMEWFSKAEEMDNEYRISTDQDPNPLTYNKTQINALRNGTNTNPLLGNTDWIGEFLGKSSTSQSHGVTVRGGTDRIKYFSNIGYLDQDGVVANTGFKRFNLRTNLDAKLNEILSVSFDINARMQKTNTPGISPDNASYMNPFYQAVRTLPNMPMFAPNGLPTAYNSNAGYVNPIASVLQSGYQRAETNVFQSTLIFNVKVPWVNGLTGKVQTSFDKSATENKGWTTPYKLMGKGRTQTTGDYTLIANPPGITVNTLRQSYVQNNRLTFQPSLNYAKTFGDHTINVLALYEWSKYNNNLFSAAARNFALSELQDIDFGSTAAADVISPTGSSGATARHGYVGRVNYSYKNKYLFEAALRADASINFPEEGRWGYFPGAGVGWIASEEKFFEPLKGTVNFFKIKASMGILGKEETLSTFAYLPTFSFTDNPVAVIGGASVSALYTGAPPNKDLTWEKHRVTNVGFEAELWNGKLGVDFDYFYKVVTDILTTRSGLYPASVAGNFPSTFNDGITDNRGFDLQIRHRNKIGKFSYGVTGNFNWARNKVILINEVQSLPSWQKRTGRPIGEKLGFVVDGFYNNWEEARNGSSPSSGIIAPGYFKFKDLNGDGRVTRDADMTFVGRSNMPEIMYGLNIDAAYAGFDFSMLFQGAALSSIALAGVYEGSSGTSGVEDNTPFTKTFYGYGNSPYYLVEQAWRPDNQNASYPRLTSGGVALSPHNANANSGFIKNNDYIRLKSIQIGYTLPKRLFKSKIEKMRFYVSGFNLFTWDKLKYLDPEMPNVNNGFYPQQKMISGGVNLIF</sequence>
<gene>
    <name evidence="9" type="ORF">EZ444_22550</name>
</gene>
<dbReference type="AlphaFoldDB" id="A0A4R0MML2"/>
<organism evidence="9 10">
    <name type="scientific">Pedobacter hiemivivus</name>
    <dbReference type="NCBI Taxonomy" id="2530454"/>
    <lineage>
        <taxon>Bacteria</taxon>
        <taxon>Pseudomonadati</taxon>
        <taxon>Bacteroidota</taxon>
        <taxon>Sphingobacteriia</taxon>
        <taxon>Sphingobacteriales</taxon>
        <taxon>Sphingobacteriaceae</taxon>
        <taxon>Pedobacter</taxon>
    </lineage>
</organism>
<evidence type="ECO:0000256" key="3">
    <source>
        <dbReference type="ARBA" id="ARBA00022452"/>
    </source>
</evidence>
<comment type="subcellular location">
    <subcellularLocation>
        <location evidence="1 7">Cell outer membrane</location>
        <topology evidence="1 7">Multi-pass membrane protein</topology>
    </subcellularLocation>
</comment>
<keyword evidence="3 7" id="KW-1134">Transmembrane beta strand</keyword>
<dbReference type="Gene3D" id="2.40.170.20">
    <property type="entry name" value="TonB-dependent receptor, beta-barrel domain"/>
    <property type="match status" value="1"/>
</dbReference>
<dbReference type="SMART" id="SM00965">
    <property type="entry name" value="STN"/>
    <property type="match status" value="1"/>
</dbReference>
<protein>
    <submittedName>
        <fullName evidence="9">SusC/RagA family TonB-linked outer membrane protein</fullName>
    </submittedName>
</protein>
<dbReference type="InterPro" id="IPR023996">
    <property type="entry name" value="TonB-dep_OMP_SusC/RagA"/>
</dbReference>
<dbReference type="Gene3D" id="2.170.130.10">
    <property type="entry name" value="TonB-dependent receptor, plug domain"/>
    <property type="match status" value="1"/>
</dbReference>
<dbReference type="NCBIfam" id="TIGR04056">
    <property type="entry name" value="OMP_RagA_SusC"/>
    <property type="match status" value="1"/>
</dbReference>
<name>A0A4R0MML2_9SPHI</name>
<dbReference type="Proteomes" id="UP000291117">
    <property type="component" value="Unassembled WGS sequence"/>
</dbReference>
<evidence type="ECO:0000313" key="10">
    <source>
        <dbReference type="Proteomes" id="UP000291117"/>
    </source>
</evidence>
<dbReference type="EMBL" id="SJSM01000023">
    <property type="protein sequence ID" value="TCC87412.1"/>
    <property type="molecule type" value="Genomic_DNA"/>
</dbReference>
<dbReference type="InterPro" id="IPR023997">
    <property type="entry name" value="TonB-dep_OMP_SusC/RagA_CS"/>
</dbReference>
<proteinExistence type="inferred from homology"/>
<keyword evidence="10" id="KW-1185">Reference proteome</keyword>